<keyword evidence="2" id="KW-0808">Transferase</keyword>
<dbReference type="InterPro" id="IPR029063">
    <property type="entry name" value="SAM-dependent_MTases_sf"/>
</dbReference>
<evidence type="ECO:0008006" key="4">
    <source>
        <dbReference type="Google" id="ProtNLM"/>
    </source>
</evidence>
<evidence type="ECO:0000313" key="3">
    <source>
        <dbReference type="EMBL" id="KKM70000.1"/>
    </source>
</evidence>
<organism evidence="3">
    <name type="scientific">marine sediment metagenome</name>
    <dbReference type="NCBI Taxonomy" id="412755"/>
    <lineage>
        <taxon>unclassified sequences</taxon>
        <taxon>metagenomes</taxon>
        <taxon>ecological metagenomes</taxon>
    </lineage>
</organism>
<dbReference type="Gene3D" id="3.40.50.150">
    <property type="entry name" value="Vaccinia Virus protein VP39"/>
    <property type="match status" value="1"/>
</dbReference>
<proteinExistence type="predicted"/>
<dbReference type="GO" id="GO:0005886">
    <property type="term" value="C:plasma membrane"/>
    <property type="evidence" value="ECO:0007669"/>
    <property type="project" value="TreeGrafter"/>
</dbReference>
<evidence type="ECO:0000256" key="1">
    <source>
        <dbReference type="ARBA" id="ARBA00022603"/>
    </source>
</evidence>
<accession>A0A0F9M001</accession>
<sequence>MINIIRKVLNKIVFKIKEGGLDSLVKRPLFKIRRIFYVLYLKVNLKNLNKRYTLESLVDFACSYGEHLINPKQIQSEILNLIQILKKEKPKIILEIGTASGGTLFLFSRIAARDAVIISIDLPGGGYPEWKIPLYKSFAFQKQKIYLIREDSHKKSALDKVKMILNGKKLDYLFIDGDHTYEGVKNDFEIYSPLVKDGALIAFHDIVVHPPELNVGVHDFWNEIKLRYEYLEIVEDWDQKFWGIGLLKNSFKN</sequence>
<comment type="caution">
    <text evidence="3">The sequence shown here is derived from an EMBL/GenBank/DDBJ whole genome shotgun (WGS) entry which is preliminary data.</text>
</comment>
<dbReference type="PANTHER" id="PTHR40048">
    <property type="entry name" value="RHAMNOSYL O-METHYLTRANSFERASE"/>
    <property type="match status" value="1"/>
</dbReference>
<dbReference type="EMBL" id="LAZR01009899">
    <property type="protein sequence ID" value="KKM70000.1"/>
    <property type="molecule type" value="Genomic_DNA"/>
</dbReference>
<dbReference type="PANTHER" id="PTHR40048:SF1">
    <property type="entry name" value="RHAMNOSYL O-METHYLTRANSFERASE"/>
    <property type="match status" value="1"/>
</dbReference>
<gene>
    <name evidence="3" type="ORF">LCGC14_1445120</name>
</gene>
<keyword evidence="1" id="KW-0489">Methyltransferase</keyword>
<name>A0A0F9M001_9ZZZZ</name>
<reference evidence="3" key="1">
    <citation type="journal article" date="2015" name="Nature">
        <title>Complex archaea that bridge the gap between prokaryotes and eukaryotes.</title>
        <authorList>
            <person name="Spang A."/>
            <person name="Saw J.H."/>
            <person name="Jorgensen S.L."/>
            <person name="Zaremba-Niedzwiedzka K."/>
            <person name="Martijn J."/>
            <person name="Lind A.E."/>
            <person name="van Eijk R."/>
            <person name="Schleper C."/>
            <person name="Guy L."/>
            <person name="Ettema T.J."/>
        </authorList>
    </citation>
    <scope>NUCLEOTIDE SEQUENCE</scope>
</reference>
<dbReference type="GO" id="GO:0032259">
    <property type="term" value="P:methylation"/>
    <property type="evidence" value="ECO:0007669"/>
    <property type="project" value="UniProtKB-KW"/>
</dbReference>
<protein>
    <recommendedName>
        <fullName evidence="4">Class I SAM-dependent methyltransferase</fullName>
    </recommendedName>
</protein>
<dbReference type="AlphaFoldDB" id="A0A0F9M001"/>
<dbReference type="Pfam" id="PF13578">
    <property type="entry name" value="Methyltransf_24"/>
    <property type="match status" value="1"/>
</dbReference>
<evidence type="ECO:0000256" key="2">
    <source>
        <dbReference type="ARBA" id="ARBA00022679"/>
    </source>
</evidence>
<dbReference type="GO" id="GO:0008168">
    <property type="term" value="F:methyltransferase activity"/>
    <property type="evidence" value="ECO:0007669"/>
    <property type="project" value="UniProtKB-KW"/>
</dbReference>
<dbReference type="SUPFAM" id="SSF53335">
    <property type="entry name" value="S-adenosyl-L-methionine-dependent methyltransferases"/>
    <property type="match status" value="1"/>
</dbReference>